<organism evidence="4 5">
    <name type="scientific">Fictibacillus iocasae</name>
    <dbReference type="NCBI Taxonomy" id="2715437"/>
    <lineage>
        <taxon>Bacteria</taxon>
        <taxon>Bacillati</taxon>
        <taxon>Bacillota</taxon>
        <taxon>Bacilli</taxon>
        <taxon>Bacillales</taxon>
        <taxon>Fictibacillaceae</taxon>
        <taxon>Fictibacillus</taxon>
    </lineage>
</organism>
<name>A0ABW2NUQ7_9BACL</name>
<evidence type="ECO:0000259" key="3">
    <source>
        <dbReference type="Pfam" id="PF08338"/>
    </source>
</evidence>
<dbReference type="RefSeq" id="WP_379751711.1">
    <property type="nucleotide sequence ID" value="NZ_JBHTCP010000052.1"/>
</dbReference>
<dbReference type="CDD" id="cd05242">
    <property type="entry name" value="SDR_a8"/>
    <property type="match status" value="1"/>
</dbReference>
<dbReference type="SUPFAM" id="SSF51735">
    <property type="entry name" value="NAD(P)-binding Rossmann-fold domains"/>
    <property type="match status" value="1"/>
</dbReference>
<evidence type="ECO:0000256" key="1">
    <source>
        <dbReference type="ARBA" id="ARBA00009353"/>
    </source>
</evidence>
<evidence type="ECO:0000259" key="2">
    <source>
        <dbReference type="Pfam" id="PF01370"/>
    </source>
</evidence>
<dbReference type="Proteomes" id="UP001596549">
    <property type="component" value="Unassembled WGS sequence"/>
</dbReference>
<keyword evidence="5" id="KW-1185">Reference proteome</keyword>
<dbReference type="PANTHER" id="PTHR11092:SF0">
    <property type="entry name" value="EPIMERASE FAMILY PROTEIN SDR39U1"/>
    <property type="match status" value="1"/>
</dbReference>
<reference evidence="5" key="1">
    <citation type="journal article" date="2019" name="Int. J. Syst. Evol. Microbiol.">
        <title>The Global Catalogue of Microorganisms (GCM) 10K type strain sequencing project: providing services to taxonomists for standard genome sequencing and annotation.</title>
        <authorList>
            <consortium name="The Broad Institute Genomics Platform"/>
            <consortium name="The Broad Institute Genome Sequencing Center for Infectious Disease"/>
            <person name="Wu L."/>
            <person name="Ma J."/>
        </authorList>
    </citation>
    <scope>NUCLEOTIDE SEQUENCE [LARGE SCALE GENOMIC DNA]</scope>
    <source>
        <strain evidence="5">NBRC 106396</strain>
    </source>
</reference>
<comment type="caution">
    <text evidence="4">The sequence shown here is derived from an EMBL/GenBank/DDBJ whole genome shotgun (WGS) entry which is preliminary data.</text>
</comment>
<dbReference type="InterPro" id="IPR036291">
    <property type="entry name" value="NAD(P)-bd_dom_sf"/>
</dbReference>
<dbReference type="InterPro" id="IPR001509">
    <property type="entry name" value="Epimerase_deHydtase"/>
</dbReference>
<protein>
    <submittedName>
        <fullName evidence="4">TIGR01777 family oxidoreductase</fullName>
    </submittedName>
</protein>
<comment type="similarity">
    <text evidence="1">Belongs to the NAD(P)-dependent epimerase/dehydratase family. SDR39U1 subfamily.</text>
</comment>
<dbReference type="Pfam" id="PF01370">
    <property type="entry name" value="Epimerase"/>
    <property type="match status" value="1"/>
</dbReference>
<feature type="domain" description="NAD-dependent epimerase/dehydratase" evidence="2">
    <location>
        <begin position="4"/>
        <end position="218"/>
    </location>
</feature>
<evidence type="ECO:0000313" key="4">
    <source>
        <dbReference type="EMBL" id="MFC7373617.1"/>
    </source>
</evidence>
<dbReference type="InterPro" id="IPR013549">
    <property type="entry name" value="DUF1731"/>
</dbReference>
<evidence type="ECO:0000313" key="5">
    <source>
        <dbReference type="Proteomes" id="UP001596549"/>
    </source>
</evidence>
<dbReference type="Pfam" id="PF08338">
    <property type="entry name" value="DUF1731"/>
    <property type="match status" value="1"/>
</dbReference>
<dbReference type="NCBIfam" id="TIGR01777">
    <property type="entry name" value="yfcH"/>
    <property type="match status" value="1"/>
</dbReference>
<dbReference type="Gene3D" id="3.40.50.720">
    <property type="entry name" value="NAD(P)-binding Rossmann-like Domain"/>
    <property type="match status" value="1"/>
</dbReference>
<dbReference type="InterPro" id="IPR010099">
    <property type="entry name" value="SDR39U1"/>
</dbReference>
<sequence length="300" mass="33376">MKNVLITGGTGFIGRHLTQKLTSEGYHVYILTRSSDKKQSENGVTFIRWMTNGAAPENDLPAITAVVNLAGESINGRWTKSKKENILQSRLSVTKELLRLLEKMEHKPEVWVNASAVGYYGTSKKEIFTEESPGADNDFLAHVTALWEKEASRAGQMGLRFAVTRFGVVLGEDGGALSRMIAPFKYYAGGRVGSGSQWLSWIHVEDAARLIQFAIENKNINGPVNATAPHPVTMDEFGKETARIMNKPYFLPAPSFALKWLLGEMSMLVLEGQHVIPKKASDNGFEFRYQRLTEALRDLI</sequence>
<dbReference type="EMBL" id="JBHTCP010000052">
    <property type="protein sequence ID" value="MFC7373617.1"/>
    <property type="molecule type" value="Genomic_DNA"/>
</dbReference>
<feature type="domain" description="DUF1731" evidence="3">
    <location>
        <begin position="253"/>
        <end position="299"/>
    </location>
</feature>
<dbReference type="PANTHER" id="PTHR11092">
    <property type="entry name" value="SUGAR NUCLEOTIDE EPIMERASE RELATED"/>
    <property type="match status" value="1"/>
</dbReference>
<proteinExistence type="inferred from homology"/>
<accession>A0ABW2NUQ7</accession>
<gene>
    <name evidence="4" type="ORF">ACFQPF_18390</name>
</gene>